<dbReference type="SUPFAM" id="SSF46785">
    <property type="entry name" value="Winged helix' DNA-binding domain"/>
    <property type="match status" value="1"/>
</dbReference>
<dbReference type="PROSITE" id="PS52050">
    <property type="entry name" value="WYL"/>
    <property type="match status" value="1"/>
</dbReference>
<dbReference type="PROSITE" id="PS51000">
    <property type="entry name" value="HTH_DEOR_2"/>
    <property type="match status" value="1"/>
</dbReference>
<evidence type="ECO:0000313" key="4">
    <source>
        <dbReference type="EMBL" id="MTH55433.1"/>
    </source>
</evidence>
<evidence type="ECO:0000256" key="2">
    <source>
        <dbReference type="ARBA" id="ARBA00023163"/>
    </source>
</evidence>
<dbReference type="InterPro" id="IPR057727">
    <property type="entry name" value="WCX_dom"/>
</dbReference>
<protein>
    <submittedName>
        <fullName evidence="4">WYL domain-containing protein</fullName>
    </submittedName>
</protein>
<dbReference type="AlphaFoldDB" id="A0A7X2S8W0"/>
<evidence type="ECO:0000313" key="5">
    <source>
        <dbReference type="Proteomes" id="UP000434639"/>
    </source>
</evidence>
<dbReference type="Proteomes" id="UP000434639">
    <property type="component" value="Unassembled WGS sequence"/>
</dbReference>
<evidence type="ECO:0000256" key="1">
    <source>
        <dbReference type="ARBA" id="ARBA00023015"/>
    </source>
</evidence>
<name>A0A7X2S8W0_9BACI</name>
<dbReference type="InterPro" id="IPR028349">
    <property type="entry name" value="PafC-like"/>
</dbReference>
<accession>A0A7X2S8W0</accession>
<reference evidence="4 5" key="1">
    <citation type="journal article" date="2017" name="Int. J. Syst. Evol. Microbiol.">
        <title>Bacillus mangrovi sp. nov., isolated from a sediment sample from a mangrove forest.</title>
        <authorList>
            <person name="Gupta V."/>
            <person name="Singh P.K."/>
            <person name="Korpole S."/>
            <person name="Tanuku N.R.S."/>
            <person name="Pinnaka A.K."/>
        </authorList>
    </citation>
    <scope>NUCLEOTIDE SEQUENCE [LARGE SCALE GENOMIC DNA]</scope>
    <source>
        <strain evidence="4 5">KCTC 33872</strain>
    </source>
</reference>
<dbReference type="PIRSF" id="PIRSF016838">
    <property type="entry name" value="PafC"/>
    <property type="match status" value="1"/>
</dbReference>
<dbReference type="InterPro" id="IPR051534">
    <property type="entry name" value="CBASS_pafABC_assoc_protein"/>
</dbReference>
<dbReference type="InterPro" id="IPR001034">
    <property type="entry name" value="DeoR_HTH"/>
</dbReference>
<dbReference type="InterPro" id="IPR013196">
    <property type="entry name" value="HTH_11"/>
</dbReference>
<gene>
    <name evidence="4" type="ORF">GKZ89_18740</name>
</gene>
<dbReference type="InterPro" id="IPR036390">
    <property type="entry name" value="WH_DNA-bd_sf"/>
</dbReference>
<dbReference type="GO" id="GO:0003700">
    <property type="term" value="F:DNA-binding transcription factor activity"/>
    <property type="evidence" value="ECO:0007669"/>
    <property type="project" value="InterPro"/>
</dbReference>
<dbReference type="InterPro" id="IPR036388">
    <property type="entry name" value="WH-like_DNA-bd_sf"/>
</dbReference>
<keyword evidence="1" id="KW-0805">Transcription regulation</keyword>
<dbReference type="Pfam" id="PF13280">
    <property type="entry name" value="WYL"/>
    <property type="match status" value="1"/>
</dbReference>
<dbReference type="InterPro" id="IPR026881">
    <property type="entry name" value="WYL_dom"/>
</dbReference>
<organism evidence="4 5">
    <name type="scientific">Metabacillus mangrovi</name>
    <dbReference type="NCBI Taxonomy" id="1491830"/>
    <lineage>
        <taxon>Bacteria</taxon>
        <taxon>Bacillati</taxon>
        <taxon>Bacillota</taxon>
        <taxon>Bacilli</taxon>
        <taxon>Bacillales</taxon>
        <taxon>Bacillaceae</taxon>
        <taxon>Metabacillus</taxon>
    </lineage>
</organism>
<keyword evidence="2" id="KW-0804">Transcription</keyword>
<dbReference type="EMBL" id="WMIB01000029">
    <property type="protein sequence ID" value="MTH55433.1"/>
    <property type="molecule type" value="Genomic_DNA"/>
</dbReference>
<dbReference type="PANTHER" id="PTHR34580:SF9">
    <property type="entry name" value="SLL5097 PROTEIN"/>
    <property type="match status" value="1"/>
</dbReference>
<dbReference type="Gene3D" id="1.10.10.10">
    <property type="entry name" value="Winged helix-like DNA-binding domain superfamily/Winged helix DNA-binding domain"/>
    <property type="match status" value="1"/>
</dbReference>
<feature type="domain" description="HTH deoR-type" evidence="3">
    <location>
        <begin position="3"/>
        <end position="58"/>
    </location>
</feature>
<dbReference type="PANTHER" id="PTHR34580">
    <property type="match status" value="1"/>
</dbReference>
<dbReference type="OrthoDB" id="9815009at2"/>
<dbReference type="RefSeq" id="WP_155113931.1">
    <property type="nucleotide sequence ID" value="NZ_WMIB01000029.1"/>
</dbReference>
<comment type="caution">
    <text evidence="4">The sequence shown here is derived from an EMBL/GenBank/DDBJ whole genome shotgun (WGS) entry which is preliminary data.</text>
</comment>
<keyword evidence="5" id="KW-1185">Reference proteome</keyword>
<dbReference type="Pfam" id="PF08279">
    <property type="entry name" value="HTH_11"/>
    <property type="match status" value="1"/>
</dbReference>
<evidence type="ECO:0000259" key="3">
    <source>
        <dbReference type="PROSITE" id="PS51000"/>
    </source>
</evidence>
<proteinExistence type="predicted"/>
<dbReference type="Pfam" id="PF25583">
    <property type="entry name" value="WCX"/>
    <property type="match status" value="1"/>
</dbReference>
<sequence>MNKPKRLFDLLKYINGKGSFTAKECAEEFGVSIRTIQRDLDELSSWGVPFYSEQGRSGGYRMLNKNLLPPLLFTADEAVSIYFAYKSLSYYRSLPFQVNIDSALEKFYANLPSHSRDKLNRLVNTIAFWSPDYEQVNAPLLEDIIEAAIAKTETELLYESAHGPRTHLAVPLGVYSQSGLWYAPAYLPEKDQIALFRADRILRLTHSDRKVPADVVLPSLLEWLEKDNDNSDGCHFEVRLTKAGVRLAKSHSVFQKGLEKESDGTGWIRGKIPHGEISYTSSLLLALGPEAEVLHPEELKEKMKEHAKRMYLLYH</sequence>